<dbReference type="Proteomes" id="UP000241587">
    <property type="component" value="Unassembled WGS sequence"/>
</dbReference>
<organism evidence="1 2">
    <name type="scientific">Fusarium culmorum</name>
    <dbReference type="NCBI Taxonomy" id="5516"/>
    <lineage>
        <taxon>Eukaryota</taxon>
        <taxon>Fungi</taxon>
        <taxon>Dikarya</taxon>
        <taxon>Ascomycota</taxon>
        <taxon>Pezizomycotina</taxon>
        <taxon>Sordariomycetes</taxon>
        <taxon>Hypocreomycetidae</taxon>
        <taxon>Hypocreales</taxon>
        <taxon>Nectriaceae</taxon>
        <taxon>Fusarium</taxon>
    </lineage>
</organism>
<name>A0A2T4GQH4_FUSCU</name>
<sequence>MGMRYGESLDEYGAQSLGIEVASAAQAVGVALAPIAVEDNGDVAQGRYPVRRQTSVVDPQTQAQMLQRAVLEGAFPTWPVGGDLLDLQILALILTPEMARVCRGWGIGRRQDGKKENNSDKVGARSNCNADKRDVVVYREEGIHRDDLWLILSHKSDF</sequence>
<protein>
    <submittedName>
        <fullName evidence="1">Uncharacterized protein</fullName>
    </submittedName>
</protein>
<comment type="caution">
    <text evidence="1">The sequence shown here is derived from an EMBL/GenBank/DDBJ whole genome shotgun (WGS) entry which is preliminary data.</text>
</comment>
<evidence type="ECO:0000313" key="2">
    <source>
        <dbReference type="Proteomes" id="UP000241587"/>
    </source>
</evidence>
<dbReference type="OrthoDB" id="10304680at2759"/>
<accession>A0A2T4GQH4</accession>
<proteinExistence type="predicted"/>
<evidence type="ECO:0000313" key="1">
    <source>
        <dbReference type="EMBL" id="PTD05822.1"/>
    </source>
</evidence>
<reference evidence="1 2" key="1">
    <citation type="submission" date="2018-02" db="EMBL/GenBank/DDBJ databases">
        <title>Fusarium culmorum secondary metabolites in fungal-bacterial-plant interactions.</title>
        <authorList>
            <person name="Schmidt R."/>
        </authorList>
    </citation>
    <scope>NUCLEOTIDE SEQUENCE [LARGE SCALE GENOMIC DNA]</scope>
    <source>
        <strain evidence="1 2">PV</strain>
    </source>
</reference>
<dbReference type="EMBL" id="PVEM01000012">
    <property type="protein sequence ID" value="PTD05822.1"/>
    <property type="molecule type" value="Genomic_DNA"/>
</dbReference>
<keyword evidence="2" id="KW-1185">Reference proteome</keyword>
<gene>
    <name evidence="1" type="ORF">FCULG_00002112</name>
</gene>
<dbReference type="AlphaFoldDB" id="A0A2T4GQH4"/>